<reference evidence="6" key="1">
    <citation type="journal article" date="2019" name="Int. J. Syst. Evol. Microbiol.">
        <title>The Global Catalogue of Microorganisms (GCM) 10K type strain sequencing project: providing services to taxonomists for standard genome sequencing and annotation.</title>
        <authorList>
            <consortium name="The Broad Institute Genomics Platform"/>
            <consortium name="The Broad Institute Genome Sequencing Center for Infectious Disease"/>
            <person name="Wu L."/>
            <person name="Ma J."/>
        </authorList>
    </citation>
    <scope>NUCLEOTIDE SEQUENCE [LARGE SCALE GENOMIC DNA]</scope>
    <source>
        <strain evidence="6">JCM 13319</strain>
    </source>
</reference>
<protein>
    <recommendedName>
        <fullName evidence="4">FAD-binding domain-containing protein</fullName>
    </recommendedName>
</protein>
<dbReference type="PANTHER" id="PTHR43004">
    <property type="entry name" value="TRK SYSTEM POTASSIUM UPTAKE PROTEIN"/>
    <property type="match status" value="1"/>
</dbReference>
<sequence>MEPKMSDDADVLIVGAGAVGLTLAVDLQRRGVKFRIIDAASQGFEGSRAKAVQPRTLEVFDDLGVSSRAACSTRHWASISDRCPSVAR</sequence>
<organism evidence="5 6">
    <name type="scientific">Brevibacterium picturae</name>
    <dbReference type="NCBI Taxonomy" id="260553"/>
    <lineage>
        <taxon>Bacteria</taxon>
        <taxon>Bacillati</taxon>
        <taxon>Actinomycetota</taxon>
        <taxon>Actinomycetes</taxon>
        <taxon>Micrococcales</taxon>
        <taxon>Brevibacteriaceae</taxon>
        <taxon>Brevibacterium</taxon>
    </lineage>
</organism>
<dbReference type="InterPro" id="IPR002938">
    <property type="entry name" value="FAD-bd"/>
</dbReference>
<dbReference type="Proteomes" id="UP001501791">
    <property type="component" value="Unassembled WGS sequence"/>
</dbReference>
<keyword evidence="3" id="KW-0274">FAD</keyword>
<evidence type="ECO:0000259" key="4">
    <source>
        <dbReference type="Pfam" id="PF01494"/>
    </source>
</evidence>
<evidence type="ECO:0000313" key="5">
    <source>
        <dbReference type="EMBL" id="GAA1530476.1"/>
    </source>
</evidence>
<comment type="cofactor">
    <cofactor evidence="1">
        <name>FAD</name>
        <dbReference type="ChEBI" id="CHEBI:57692"/>
    </cofactor>
</comment>
<dbReference type="InterPro" id="IPR050641">
    <property type="entry name" value="RIFMO-like"/>
</dbReference>
<accession>A0ABP4LS31</accession>
<dbReference type="SUPFAM" id="SSF51905">
    <property type="entry name" value="FAD/NAD(P)-binding domain"/>
    <property type="match status" value="1"/>
</dbReference>
<gene>
    <name evidence="5" type="ORF">GCM10009691_02980</name>
</gene>
<feature type="domain" description="FAD-binding" evidence="4">
    <location>
        <begin position="8"/>
        <end position="70"/>
    </location>
</feature>
<dbReference type="EMBL" id="BAAALY010000002">
    <property type="protein sequence ID" value="GAA1530476.1"/>
    <property type="molecule type" value="Genomic_DNA"/>
</dbReference>
<dbReference type="Pfam" id="PF01494">
    <property type="entry name" value="FAD_binding_3"/>
    <property type="match status" value="1"/>
</dbReference>
<evidence type="ECO:0000256" key="1">
    <source>
        <dbReference type="ARBA" id="ARBA00001974"/>
    </source>
</evidence>
<evidence type="ECO:0000313" key="6">
    <source>
        <dbReference type="Proteomes" id="UP001501791"/>
    </source>
</evidence>
<keyword evidence="2" id="KW-0285">Flavoprotein</keyword>
<dbReference type="PANTHER" id="PTHR43004:SF19">
    <property type="entry name" value="BINDING MONOOXYGENASE, PUTATIVE (JCVI)-RELATED"/>
    <property type="match status" value="1"/>
</dbReference>
<evidence type="ECO:0000256" key="2">
    <source>
        <dbReference type="ARBA" id="ARBA00022630"/>
    </source>
</evidence>
<comment type="caution">
    <text evidence="5">The sequence shown here is derived from an EMBL/GenBank/DDBJ whole genome shotgun (WGS) entry which is preliminary data.</text>
</comment>
<dbReference type="Gene3D" id="3.50.50.60">
    <property type="entry name" value="FAD/NAD(P)-binding domain"/>
    <property type="match status" value="1"/>
</dbReference>
<evidence type="ECO:0000256" key="3">
    <source>
        <dbReference type="ARBA" id="ARBA00022827"/>
    </source>
</evidence>
<keyword evidence="6" id="KW-1185">Reference proteome</keyword>
<dbReference type="InterPro" id="IPR036188">
    <property type="entry name" value="FAD/NAD-bd_sf"/>
</dbReference>
<name>A0ABP4LS31_9MICO</name>
<proteinExistence type="predicted"/>